<dbReference type="FunFam" id="3.90.950.10:FF:000002">
    <property type="entry name" value="Inosine/xanthosine triphosphatase"/>
    <property type="match status" value="1"/>
</dbReference>
<comment type="catalytic activity">
    <reaction evidence="9 11">
        <text>XTP + H2O = XDP + phosphate + H(+)</text>
        <dbReference type="Rhea" id="RHEA:28406"/>
        <dbReference type="ChEBI" id="CHEBI:15377"/>
        <dbReference type="ChEBI" id="CHEBI:15378"/>
        <dbReference type="ChEBI" id="CHEBI:43474"/>
        <dbReference type="ChEBI" id="CHEBI:59884"/>
        <dbReference type="ChEBI" id="CHEBI:61314"/>
        <dbReference type="EC" id="3.6.1.73"/>
    </reaction>
</comment>
<reference evidence="13" key="2">
    <citation type="submission" date="2020-09" db="EMBL/GenBank/DDBJ databases">
        <authorList>
            <person name="Sun Q."/>
            <person name="Zhou Y."/>
        </authorList>
    </citation>
    <scope>NUCLEOTIDE SEQUENCE</scope>
    <source>
        <strain evidence="13">CGMCC 1.15371</strain>
    </source>
</reference>
<dbReference type="GO" id="GO:0103023">
    <property type="term" value="F:ITPase activity"/>
    <property type="evidence" value="ECO:0007669"/>
    <property type="project" value="UniProtKB-EC"/>
</dbReference>
<dbReference type="GO" id="GO:0000166">
    <property type="term" value="F:nucleotide binding"/>
    <property type="evidence" value="ECO:0007669"/>
    <property type="project" value="UniProtKB-KW"/>
</dbReference>
<reference evidence="13" key="1">
    <citation type="journal article" date="2014" name="Int. J. Syst. Evol. Microbiol.">
        <title>Complete genome sequence of Corynebacterium casei LMG S-19264T (=DSM 44701T), isolated from a smear-ripened cheese.</title>
        <authorList>
            <consortium name="US DOE Joint Genome Institute (JGI-PGF)"/>
            <person name="Walter F."/>
            <person name="Albersmeier A."/>
            <person name="Kalinowski J."/>
            <person name="Ruckert C."/>
        </authorList>
    </citation>
    <scope>NUCLEOTIDE SEQUENCE</scope>
    <source>
        <strain evidence="13">CGMCC 1.15371</strain>
    </source>
</reference>
<evidence type="ECO:0000256" key="5">
    <source>
        <dbReference type="ARBA" id="ARBA00022842"/>
    </source>
</evidence>
<feature type="binding site" evidence="11">
    <location>
        <position position="66"/>
    </location>
    <ligand>
        <name>Mg(2+)</name>
        <dbReference type="ChEBI" id="CHEBI:18420"/>
    </ligand>
</feature>
<evidence type="ECO:0000256" key="10">
    <source>
        <dbReference type="ARBA" id="ARBA00060855"/>
    </source>
</evidence>
<evidence type="ECO:0000256" key="8">
    <source>
        <dbReference type="ARBA" id="ARBA00048174"/>
    </source>
</evidence>
<keyword evidence="5 11" id="KW-0460">Magnesium</keyword>
<sequence length="177" mass="19415">MDRQLKIGIGTLNPAKINAVKRWGEDNHMVVEGFSVPSGVSAQPMGDEETLEGAMNRAQAVLETSDADFGMGLEGGVDCIGEDIFLCNWGALVDRSGLVLTASGARIPLPQRFKKELVGGKELGDIIDDFAKQTNVRKNQGTIGIFTNGLITREDMFHHVVMLLFGQYDYQKNIRMK</sequence>
<dbReference type="GO" id="GO:0046872">
    <property type="term" value="F:metal ion binding"/>
    <property type="evidence" value="ECO:0007669"/>
    <property type="project" value="UniProtKB-KW"/>
</dbReference>
<dbReference type="NCBIfam" id="NF002850">
    <property type="entry name" value="PRK03114.1"/>
    <property type="match status" value="1"/>
</dbReference>
<proteinExistence type="inferred from homology"/>
<evidence type="ECO:0000256" key="2">
    <source>
        <dbReference type="ARBA" id="ARBA00022723"/>
    </source>
</evidence>
<keyword evidence="6 11" id="KW-0546">Nucleotide metabolism</keyword>
<evidence type="ECO:0000256" key="11">
    <source>
        <dbReference type="HAMAP-Rule" id="MF_00648"/>
    </source>
</evidence>
<feature type="domain" description="Non-canonical purine NTP phosphatase/PRRC1" evidence="12">
    <location>
        <begin position="10"/>
        <end position="163"/>
    </location>
</feature>
<evidence type="ECO:0000256" key="3">
    <source>
        <dbReference type="ARBA" id="ARBA00022741"/>
    </source>
</evidence>
<gene>
    <name evidence="13" type="ORF">GCM10011391_37800</name>
</gene>
<dbReference type="PANTHER" id="PTHR34699:SF2">
    <property type="entry name" value="NON-CANONICAL PURINE NTP PHOSPHATASE_PRRC1 DOMAIN-CONTAINING PROTEIN"/>
    <property type="match status" value="1"/>
</dbReference>
<organism evidence="13 14">
    <name type="scientific">Pullulanibacillus camelliae</name>
    <dbReference type="NCBI Taxonomy" id="1707096"/>
    <lineage>
        <taxon>Bacteria</taxon>
        <taxon>Bacillati</taxon>
        <taxon>Bacillota</taxon>
        <taxon>Bacilli</taxon>
        <taxon>Bacillales</taxon>
        <taxon>Sporolactobacillaceae</taxon>
        <taxon>Pullulanibacillus</taxon>
    </lineage>
</organism>
<dbReference type="HAMAP" id="MF_00648">
    <property type="entry name" value="Non_canon_purine_NTPase_YjjX"/>
    <property type="match status" value="1"/>
</dbReference>
<keyword evidence="2 11" id="KW-0479">Metal-binding</keyword>
<dbReference type="InterPro" id="IPR026533">
    <property type="entry name" value="NTPase/PRRC1"/>
</dbReference>
<comment type="cofactor">
    <cofactor evidence="11">
        <name>Mg(2+)</name>
        <dbReference type="ChEBI" id="CHEBI:18420"/>
    </cofactor>
    <cofactor evidence="11">
        <name>Mn(2+)</name>
        <dbReference type="ChEBI" id="CHEBI:29035"/>
    </cofactor>
    <text evidence="11">Binds 1 divalent metal cation per subunit; can use either Mg(2+) or Mn(2+).</text>
</comment>
<comment type="caution">
    <text evidence="13">The sequence shown here is derived from an EMBL/GenBank/DDBJ whole genome shotgun (WGS) entry which is preliminary data.</text>
</comment>
<protein>
    <recommendedName>
        <fullName evidence="11">Probable inosine/xanthosine triphosphatase</fullName>
        <shortName evidence="11">ITPase/XTPase</shortName>
        <ecNumber evidence="11">3.6.1.73</ecNumber>
    </recommendedName>
    <alternativeName>
        <fullName evidence="11">Non-canonical purine NTP phosphatase</fullName>
    </alternativeName>
    <alternativeName>
        <fullName evidence="11">Non-standard purine NTP phosphatase</fullName>
    </alternativeName>
    <alternativeName>
        <fullName evidence="11">Nucleoside-triphosphate phosphatase</fullName>
        <shortName evidence="11">NTPase</shortName>
    </alternativeName>
</protein>
<evidence type="ECO:0000256" key="7">
    <source>
        <dbReference type="ARBA" id="ARBA00023211"/>
    </source>
</evidence>
<dbReference type="EMBL" id="BMIR01000029">
    <property type="protein sequence ID" value="GGE55214.1"/>
    <property type="molecule type" value="Genomic_DNA"/>
</dbReference>
<evidence type="ECO:0000313" key="14">
    <source>
        <dbReference type="Proteomes" id="UP000628775"/>
    </source>
</evidence>
<dbReference type="GO" id="GO:0009117">
    <property type="term" value="P:nucleotide metabolic process"/>
    <property type="evidence" value="ECO:0007669"/>
    <property type="project" value="UniProtKB-KW"/>
</dbReference>
<evidence type="ECO:0000259" key="12">
    <source>
        <dbReference type="Pfam" id="PF01931"/>
    </source>
</evidence>
<dbReference type="Pfam" id="PF01931">
    <property type="entry name" value="NTPase_I-T"/>
    <property type="match status" value="1"/>
</dbReference>
<comment type="catalytic activity">
    <reaction evidence="8 11">
        <text>ITP + H2O = IDP + phosphate + H(+)</text>
        <dbReference type="Rhea" id="RHEA:28330"/>
        <dbReference type="ChEBI" id="CHEBI:15377"/>
        <dbReference type="ChEBI" id="CHEBI:15378"/>
        <dbReference type="ChEBI" id="CHEBI:43474"/>
        <dbReference type="ChEBI" id="CHEBI:58280"/>
        <dbReference type="ChEBI" id="CHEBI:61402"/>
        <dbReference type="EC" id="3.6.1.73"/>
    </reaction>
</comment>
<evidence type="ECO:0000256" key="1">
    <source>
        <dbReference type="ARBA" id="ARBA00001936"/>
    </source>
</evidence>
<dbReference type="InterPro" id="IPR029001">
    <property type="entry name" value="ITPase-like_fam"/>
</dbReference>
<dbReference type="PANTHER" id="PTHR34699">
    <property type="match status" value="1"/>
</dbReference>
<comment type="caution">
    <text evidence="11">Lacks conserved residue(s) required for the propagation of feature annotation.</text>
</comment>
<dbReference type="InterPro" id="IPR002786">
    <property type="entry name" value="Non_canon_purine_NTPase"/>
</dbReference>
<keyword evidence="14" id="KW-1185">Reference proteome</keyword>
<keyword evidence="4 11" id="KW-0378">Hydrolase</keyword>
<comment type="function">
    <text evidence="11">Phosphatase that hydrolyzes non-canonical purine nucleotides such as XTP and ITP to their respective diphosphate derivatives. Probably excludes non-canonical purines from DNA/RNA precursor pool, thus preventing their incorporation into DNA/RNA and avoiding chromosomal lesions.</text>
</comment>
<dbReference type="Gene3D" id="3.90.950.10">
    <property type="match status" value="1"/>
</dbReference>
<dbReference type="AlphaFoldDB" id="A0A8J2YNH6"/>
<keyword evidence="7 11" id="KW-0464">Manganese</keyword>
<keyword evidence="3 11" id="KW-0547">Nucleotide-binding</keyword>
<comment type="similarity">
    <text evidence="10 11">Belongs to the YjjX NTPase family.</text>
</comment>
<evidence type="ECO:0000313" key="13">
    <source>
        <dbReference type="EMBL" id="GGE55214.1"/>
    </source>
</evidence>
<dbReference type="SUPFAM" id="SSF52972">
    <property type="entry name" value="ITPase-like"/>
    <property type="match status" value="1"/>
</dbReference>
<feature type="binding site" evidence="11">
    <location>
        <begin position="66"/>
        <end position="67"/>
    </location>
    <ligand>
        <name>substrate</name>
    </ligand>
</feature>
<dbReference type="Proteomes" id="UP000628775">
    <property type="component" value="Unassembled WGS sequence"/>
</dbReference>
<dbReference type="EC" id="3.6.1.73" evidence="11"/>
<dbReference type="InterPro" id="IPR050299">
    <property type="entry name" value="YjjX_NTPase"/>
</dbReference>
<comment type="cofactor">
    <cofactor evidence="1">
        <name>Mn(2+)</name>
        <dbReference type="ChEBI" id="CHEBI:29035"/>
    </cofactor>
</comment>
<evidence type="ECO:0000256" key="6">
    <source>
        <dbReference type="ARBA" id="ARBA00023080"/>
    </source>
</evidence>
<comment type="subunit">
    <text evidence="11">Homodimer.</text>
</comment>
<evidence type="ECO:0000256" key="4">
    <source>
        <dbReference type="ARBA" id="ARBA00022801"/>
    </source>
</evidence>
<accession>A0A8J2YNH6</accession>
<evidence type="ECO:0000256" key="9">
    <source>
        <dbReference type="ARBA" id="ARBA00048781"/>
    </source>
</evidence>
<name>A0A8J2YNH6_9BACL</name>